<dbReference type="PRINTS" id="PR00320">
    <property type="entry name" value="GPROTEINBRPT"/>
</dbReference>
<evidence type="ECO:0000256" key="4">
    <source>
        <dbReference type="ARBA" id="ARBA00023242"/>
    </source>
</evidence>
<dbReference type="PROSITE" id="PS50294">
    <property type="entry name" value="WD_REPEATS_REGION"/>
    <property type="match status" value="3"/>
</dbReference>
<evidence type="ECO:0000256" key="7">
    <source>
        <dbReference type="SAM" id="MobiDB-lite"/>
    </source>
</evidence>
<accession>A0A0K8TRP1</accession>
<dbReference type="Pfam" id="PF00400">
    <property type="entry name" value="WD40"/>
    <property type="match status" value="3"/>
</dbReference>
<dbReference type="InterPro" id="IPR019775">
    <property type="entry name" value="WD40_repeat_CS"/>
</dbReference>
<feature type="domain" description="Histone-binding protein RBBP4-like N-terminal" evidence="8">
    <location>
        <begin position="43"/>
        <end position="111"/>
    </location>
</feature>
<evidence type="ECO:0000259" key="8">
    <source>
        <dbReference type="Pfam" id="PF12265"/>
    </source>
</evidence>
<evidence type="ECO:0000256" key="2">
    <source>
        <dbReference type="ARBA" id="ARBA00022574"/>
    </source>
</evidence>
<evidence type="ECO:0000256" key="5">
    <source>
        <dbReference type="ARBA" id="ARBA00040876"/>
    </source>
</evidence>
<reference evidence="9" key="1">
    <citation type="journal article" date="2015" name="Insect Biochem. Mol. Biol.">
        <title>An insight into the sialome of the horse fly, Tabanus bromius.</title>
        <authorList>
            <person name="Ribeiro J.M."/>
            <person name="Kazimirova M."/>
            <person name="Takac P."/>
            <person name="Andersen J.F."/>
            <person name="Francischetti I.M."/>
        </authorList>
    </citation>
    <scope>NUCLEOTIDE SEQUENCE</scope>
</reference>
<organism evidence="9">
    <name type="scientific">Tabanus bromius</name>
    <name type="common">Band-eyed brown horse fly</name>
    <dbReference type="NCBI Taxonomy" id="304241"/>
    <lineage>
        <taxon>Eukaryota</taxon>
        <taxon>Metazoa</taxon>
        <taxon>Ecdysozoa</taxon>
        <taxon>Arthropoda</taxon>
        <taxon>Hexapoda</taxon>
        <taxon>Insecta</taxon>
        <taxon>Pterygota</taxon>
        <taxon>Neoptera</taxon>
        <taxon>Endopterygota</taxon>
        <taxon>Diptera</taxon>
        <taxon>Brachycera</taxon>
        <taxon>Tabanomorpha</taxon>
        <taxon>Tabanoidea</taxon>
        <taxon>Tabanidae</taxon>
        <taxon>Tabanus</taxon>
    </lineage>
</organism>
<dbReference type="Pfam" id="PF12265">
    <property type="entry name" value="CAF1C_H4-bd"/>
    <property type="match status" value="1"/>
</dbReference>
<name>A0A0K8TRP1_TABBR</name>
<dbReference type="InterPro" id="IPR020472">
    <property type="entry name" value="WD40_PAC1"/>
</dbReference>
<dbReference type="AlphaFoldDB" id="A0A0K8TRP1"/>
<feature type="region of interest" description="Disordered" evidence="7">
    <location>
        <begin position="110"/>
        <end position="140"/>
    </location>
</feature>
<dbReference type="InterPro" id="IPR001680">
    <property type="entry name" value="WD40_rpt"/>
</dbReference>
<keyword evidence="2 6" id="KW-0853">WD repeat</keyword>
<dbReference type="InterPro" id="IPR022052">
    <property type="entry name" value="Histone-bd_RBBP4-like_N"/>
</dbReference>
<dbReference type="SMART" id="SM00320">
    <property type="entry name" value="WD40"/>
    <property type="match status" value="5"/>
</dbReference>
<dbReference type="InterPro" id="IPR015943">
    <property type="entry name" value="WD40/YVTN_repeat-like_dom_sf"/>
</dbReference>
<dbReference type="EMBL" id="GDAI01000576">
    <property type="protein sequence ID" value="JAI17027.1"/>
    <property type="molecule type" value="mRNA"/>
</dbReference>
<evidence type="ECO:0000313" key="9">
    <source>
        <dbReference type="EMBL" id="JAI17027.1"/>
    </source>
</evidence>
<dbReference type="SUPFAM" id="SSF50978">
    <property type="entry name" value="WD40 repeat-like"/>
    <property type="match status" value="1"/>
</dbReference>
<evidence type="ECO:0000256" key="6">
    <source>
        <dbReference type="PROSITE-ProRule" id="PRU00221"/>
    </source>
</evidence>
<dbReference type="PANTHER" id="PTHR45903">
    <property type="entry name" value="GLUTAMATE-RICH WD REPEAT-CONTAINING PROTEIN 1"/>
    <property type="match status" value="1"/>
</dbReference>
<dbReference type="InterPro" id="IPR036322">
    <property type="entry name" value="WD40_repeat_dom_sf"/>
</dbReference>
<evidence type="ECO:0000256" key="3">
    <source>
        <dbReference type="ARBA" id="ARBA00022737"/>
    </source>
</evidence>
<protein>
    <recommendedName>
        <fullName evidence="5">Glutamate-rich WD repeat-containing protein 1</fullName>
    </recommendedName>
</protein>
<feature type="compositionally biased region" description="Acidic residues" evidence="7">
    <location>
        <begin position="118"/>
        <end position="135"/>
    </location>
</feature>
<keyword evidence="3" id="KW-0677">Repeat</keyword>
<dbReference type="PROSITE" id="PS50082">
    <property type="entry name" value="WD_REPEATS_2"/>
    <property type="match status" value="3"/>
</dbReference>
<keyword evidence="4" id="KW-0539">Nucleus</keyword>
<dbReference type="PANTHER" id="PTHR45903:SF1">
    <property type="entry name" value="GLUTAMATE-RICH WD REPEAT-CONTAINING PROTEIN 1"/>
    <property type="match status" value="1"/>
</dbReference>
<feature type="repeat" description="WD" evidence="6">
    <location>
        <begin position="351"/>
        <end position="385"/>
    </location>
</feature>
<feature type="repeat" description="WD" evidence="6">
    <location>
        <begin position="306"/>
        <end position="340"/>
    </location>
</feature>
<dbReference type="GO" id="GO:0042254">
    <property type="term" value="P:ribosome biogenesis"/>
    <property type="evidence" value="ECO:0007669"/>
    <property type="project" value="TreeGrafter"/>
</dbReference>
<feature type="repeat" description="WD" evidence="6">
    <location>
        <begin position="259"/>
        <end position="292"/>
    </location>
</feature>
<dbReference type="Gene3D" id="2.130.10.10">
    <property type="entry name" value="YVTN repeat-like/Quinoprotein amine dehydrogenase"/>
    <property type="match status" value="1"/>
</dbReference>
<comment type="subcellular location">
    <subcellularLocation>
        <location evidence="1">Nucleus</location>
    </subcellularLocation>
</comment>
<dbReference type="GO" id="GO:0005730">
    <property type="term" value="C:nucleolus"/>
    <property type="evidence" value="ECO:0007669"/>
    <property type="project" value="TreeGrafter"/>
</dbReference>
<dbReference type="InterPro" id="IPR051972">
    <property type="entry name" value="Glutamate-rich_WD_repeat"/>
</dbReference>
<sequence>MDVDNFDGEEVEMRDDDEESGSEDEDSKEPKQVYLPGKPLDEDEELVCDEAAYVMLHQAHTGAPCLSFDIIRDELGDARETFPLTSYVVAGTQAARTHVNSVVVMKMSNLHRTSKEKDEDEETDSSEDEDEEDEAEDKKPQLSCALVRHQGCVNRIRSAKIGNSSFAASWSELGRVNIWCLDAQLEAVEDADLLQKYEKDNISENTKPVYTFSGHQKEGFALDWSLVTPGVLATGDCRRDIHIWSPLEDGSWKVDQRPFVGHTDSVEDLQWSPNEKSVLASCSVDKSIRIWDCRASPQKACMLTCENSHESDVNVISWNRNEPFIVSGGDDGVLHIWDLRHFQSKRPIATFKHHTNHVTTVEWHPTDSTVFASGGADDQIAIWDLAMEKDTDLDEKISKNQEDLNNLPPQLLFIHQGQQDIKELHWHPQMQFFDVLLSLMYK</sequence>
<feature type="region of interest" description="Disordered" evidence="7">
    <location>
        <begin position="1"/>
        <end position="38"/>
    </location>
</feature>
<dbReference type="PROSITE" id="PS00678">
    <property type="entry name" value="WD_REPEATS_1"/>
    <property type="match status" value="1"/>
</dbReference>
<proteinExistence type="evidence at transcript level"/>
<evidence type="ECO:0000256" key="1">
    <source>
        <dbReference type="ARBA" id="ARBA00004123"/>
    </source>
</evidence>
<feature type="compositionally biased region" description="Acidic residues" evidence="7">
    <location>
        <begin position="1"/>
        <end position="27"/>
    </location>
</feature>